<feature type="domain" description="CsbD-like" evidence="3">
    <location>
        <begin position="4"/>
        <end position="56"/>
    </location>
</feature>
<accession>A0A1V2GTG1</accession>
<keyword evidence="2" id="KW-1133">Transmembrane helix</keyword>
<organism evidence="4 5">
    <name type="scientific">Teichococcus deserti</name>
    <dbReference type="NCBI Taxonomy" id="1817963"/>
    <lineage>
        <taxon>Bacteria</taxon>
        <taxon>Pseudomonadati</taxon>
        <taxon>Pseudomonadota</taxon>
        <taxon>Alphaproteobacteria</taxon>
        <taxon>Acetobacterales</taxon>
        <taxon>Roseomonadaceae</taxon>
        <taxon>Roseomonas</taxon>
    </lineage>
</organism>
<evidence type="ECO:0000256" key="1">
    <source>
        <dbReference type="ARBA" id="ARBA00009129"/>
    </source>
</evidence>
<evidence type="ECO:0000256" key="2">
    <source>
        <dbReference type="SAM" id="Phobius"/>
    </source>
</evidence>
<keyword evidence="5" id="KW-1185">Reference proteome</keyword>
<dbReference type="PANTHER" id="PTHR34977">
    <property type="entry name" value="UPF0337 PROTEIN YJBJ"/>
    <property type="match status" value="1"/>
</dbReference>
<dbReference type="InterPro" id="IPR050423">
    <property type="entry name" value="UPF0337_stress_rsp"/>
</dbReference>
<proteinExistence type="inferred from homology"/>
<dbReference type="Gene3D" id="1.10.1470.10">
    <property type="entry name" value="YjbJ"/>
    <property type="match status" value="1"/>
</dbReference>
<name>A0A1V2GTG1_9PROT</name>
<reference evidence="4 5" key="1">
    <citation type="submission" date="2016-10" db="EMBL/GenBank/DDBJ databases">
        <title>Draft Genome sequence of Roseomonas sp. strain M3.</title>
        <authorList>
            <person name="Subhash Y."/>
            <person name="Lee S."/>
        </authorList>
    </citation>
    <scope>NUCLEOTIDE SEQUENCE [LARGE SCALE GENOMIC DNA]</scope>
    <source>
        <strain evidence="4 5">M3</strain>
    </source>
</reference>
<gene>
    <name evidence="4" type="ORF">BKE38_29525</name>
</gene>
<feature type="transmembrane region" description="Helical" evidence="2">
    <location>
        <begin position="70"/>
        <end position="88"/>
    </location>
</feature>
<dbReference type="PANTHER" id="PTHR34977:SF1">
    <property type="entry name" value="UPF0337 PROTEIN YJBJ"/>
    <property type="match status" value="1"/>
</dbReference>
<protein>
    <recommendedName>
        <fullName evidence="3">CsbD-like domain-containing protein</fullName>
    </recommendedName>
</protein>
<dbReference type="EMBL" id="MLCO01000543">
    <property type="protein sequence ID" value="ONG42369.1"/>
    <property type="molecule type" value="Genomic_DNA"/>
</dbReference>
<comment type="caution">
    <text evidence="4">The sequence shown here is derived from an EMBL/GenBank/DDBJ whole genome shotgun (WGS) entry which is preliminary data.</text>
</comment>
<keyword evidence="2" id="KW-0472">Membrane</keyword>
<evidence type="ECO:0000259" key="3">
    <source>
        <dbReference type="Pfam" id="PF05532"/>
    </source>
</evidence>
<dbReference type="Pfam" id="PF05532">
    <property type="entry name" value="CsbD"/>
    <property type="match status" value="1"/>
</dbReference>
<keyword evidence="2" id="KW-0812">Transmembrane</keyword>
<dbReference type="InterPro" id="IPR008462">
    <property type="entry name" value="CsbD"/>
</dbReference>
<sequence>MNTDTVEGTARTVVGQAQEGLGRFTNDDDQRAEGLARQVSGKAQQAYGEAREYAQHAGERVVRVVEQQPVTSLLVVGAIGYVLGLLTARR</sequence>
<dbReference type="SUPFAM" id="SSF69047">
    <property type="entry name" value="Hypothetical protein YjbJ"/>
    <property type="match status" value="1"/>
</dbReference>
<comment type="similarity">
    <text evidence="1">Belongs to the UPF0337 (CsbD) family.</text>
</comment>
<dbReference type="Proteomes" id="UP000188879">
    <property type="component" value="Unassembled WGS sequence"/>
</dbReference>
<dbReference type="AlphaFoldDB" id="A0A1V2GTG1"/>
<dbReference type="InterPro" id="IPR036629">
    <property type="entry name" value="YjbJ_sf"/>
</dbReference>
<evidence type="ECO:0000313" key="5">
    <source>
        <dbReference type="Proteomes" id="UP000188879"/>
    </source>
</evidence>
<evidence type="ECO:0000313" key="4">
    <source>
        <dbReference type="EMBL" id="ONG42369.1"/>
    </source>
</evidence>